<reference evidence="1" key="1">
    <citation type="journal article" date="2018" name="Data Brief">
        <title>Genome sequence data from 17 accessions of Ensete ventricosum, a staple food crop for millions in Ethiopia.</title>
        <authorList>
            <person name="Yemataw Z."/>
            <person name="Muzemil S."/>
            <person name="Ambachew D."/>
            <person name="Tripathi L."/>
            <person name="Tesfaye K."/>
            <person name="Chala A."/>
            <person name="Farbos A."/>
            <person name="O'Neill P."/>
            <person name="Moore K."/>
            <person name="Grant M."/>
            <person name="Studholme D.J."/>
        </authorList>
    </citation>
    <scope>NUCLEOTIDE SEQUENCE [LARGE SCALE GENOMIC DNA]</scope>
    <source>
        <tissue evidence="1">Leaf</tissue>
    </source>
</reference>
<sequence length="136" mass="14143">MTSWVPLSPPRSCYASPSALPRGGHPCWWQGWLRAVAPCGRPTADPPMRAPRCKRLCPRAAATPAGSCPYGRLPPLAGVAGLRCELALAVTSRPFTGGLGRSLAVGGRPYMGLVVAGRPYMGLAVAGCPSYSLPSL</sequence>
<dbReference type="EMBL" id="KV875748">
    <property type="protein sequence ID" value="RZR72741.1"/>
    <property type="molecule type" value="Genomic_DNA"/>
</dbReference>
<protein>
    <submittedName>
        <fullName evidence="1">Uncharacterized protein</fullName>
    </submittedName>
</protein>
<dbReference type="AlphaFoldDB" id="A0A445MES1"/>
<evidence type="ECO:0000313" key="1">
    <source>
        <dbReference type="EMBL" id="RZR72741.1"/>
    </source>
</evidence>
<gene>
    <name evidence="1" type="ORF">BHM03_00016465</name>
</gene>
<organism evidence="1">
    <name type="scientific">Ensete ventricosum</name>
    <name type="common">Abyssinian banana</name>
    <name type="synonym">Musa ensete</name>
    <dbReference type="NCBI Taxonomy" id="4639"/>
    <lineage>
        <taxon>Eukaryota</taxon>
        <taxon>Viridiplantae</taxon>
        <taxon>Streptophyta</taxon>
        <taxon>Embryophyta</taxon>
        <taxon>Tracheophyta</taxon>
        <taxon>Spermatophyta</taxon>
        <taxon>Magnoliopsida</taxon>
        <taxon>Liliopsida</taxon>
        <taxon>Zingiberales</taxon>
        <taxon>Musaceae</taxon>
        <taxon>Ensete</taxon>
    </lineage>
</organism>
<name>A0A445MES1_ENSVE</name>
<accession>A0A445MES1</accession>
<proteinExistence type="predicted"/>
<dbReference type="Proteomes" id="UP000290560">
    <property type="component" value="Unassembled WGS sequence"/>
</dbReference>